<sequence>MAGAPIPINEAQRLSQVSALCRLDSTPDEVFEQIVAMTAAYFDAPIALISIIDEQRQWFTARVGLTARETPRRDSFCAYAILASGPFEVLDASKDPRFKDNPLVTGEPGIRFYAGMPLVTPDGLGLGSLCVIDTVPREALSDRDLSMLGHLARLTMARILSLRSEQFIDRPTGLHNRARLENDVSLADAPGMTLVVVDVIAPTRLNEIVKVLGYDFAQALMQCVKQRVQAALGEGNDLYRISPTRFAFLLAPGRQAELAALNERVIAAFEPPVLCDGIPVKTQIGIGVMPLQAGAQEQDWLRLAISSADDARSRGIGWATYAPRLDQAQQRAFRLLSGLSEALLAGDQLRLVYQPRISLADGHCTSVEALLRWTHPTLGPIGPAEFIPLAEKTALIRELSLWVAEQAIAQSAAWQRQGAAFKVAINVSAADLDGPTFADRVTALLAAYQLPPEALEVEFTESALMRNPGEVSRQLQRLRTLGMDVAIDDFGTGYSNWTYLRDLPATILKLDQSFIRHLSDDEKDRRLVRTLIDLAKRLELRVVAEGIETQPVLELVAEWGCEEGQGYHIARPMEADALLGWVQARSA</sequence>
<dbReference type="SMART" id="SM00065">
    <property type="entry name" value="GAF"/>
    <property type="match status" value="1"/>
</dbReference>
<dbReference type="GO" id="GO:0071111">
    <property type="term" value="F:cyclic-guanylate-specific phosphodiesterase activity"/>
    <property type="evidence" value="ECO:0007669"/>
    <property type="project" value="InterPro"/>
</dbReference>
<dbReference type="Pfam" id="PF00563">
    <property type="entry name" value="EAL"/>
    <property type="match status" value="1"/>
</dbReference>
<dbReference type="InterPro" id="IPR029787">
    <property type="entry name" value="Nucleotide_cyclase"/>
</dbReference>
<dbReference type="PROSITE" id="PS50883">
    <property type="entry name" value="EAL"/>
    <property type="match status" value="1"/>
</dbReference>
<evidence type="ECO:0000313" key="3">
    <source>
        <dbReference type="Proteomes" id="UP001139682"/>
    </source>
</evidence>
<dbReference type="SUPFAM" id="SSF55073">
    <property type="entry name" value="Nucleotide cyclase"/>
    <property type="match status" value="1"/>
</dbReference>
<organism evidence="2 3">
    <name type="scientific">Stutzerimonas marianensis</name>
    <dbReference type="NCBI Taxonomy" id="2929513"/>
    <lineage>
        <taxon>Bacteria</taxon>
        <taxon>Pseudomonadati</taxon>
        <taxon>Pseudomonadota</taxon>
        <taxon>Gammaproteobacteria</taxon>
        <taxon>Pseudomonadales</taxon>
        <taxon>Pseudomonadaceae</taxon>
        <taxon>Stutzerimonas</taxon>
    </lineage>
</organism>
<accession>A0A9X2ATR2</accession>
<name>A0A9X2ATR2_9GAMM</name>
<dbReference type="CDD" id="cd01948">
    <property type="entry name" value="EAL"/>
    <property type="match status" value="1"/>
</dbReference>
<feature type="domain" description="EAL" evidence="1">
    <location>
        <begin position="332"/>
        <end position="586"/>
    </location>
</feature>
<keyword evidence="3" id="KW-1185">Reference proteome</keyword>
<dbReference type="Gene3D" id="3.30.450.40">
    <property type="match status" value="1"/>
</dbReference>
<dbReference type="PANTHER" id="PTHR33121">
    <property type="entry name" value="CYCLIC DI-GMP PHOSPHODIESTERASE PDEF"/>
    <property type="match status" value="1"/>
</dbReference>
<dbReference type="InterPro" id="IPR050706">
    <property type="entry name" value="Cyclic-di-GMP_PDE-like"/>
</dbReference>
<dbReference type="AlphaFoldDB" id="A0A9X2ATR2"/>
<gene>
    <name evidence="2" type="ORF">MST27_02840</name>
</gene>
<dbReference type="Proteomes" id="UP001139682">
    <property type="component" value="Unassembled WGS sequence"/>
</dbReference>
<dbReference type="InterPro" id="IPR003018">
    <property type="entry name" value="GAF"/>
</dbReference>
<evidence type="ECO:0000259" key="1">
    <source>
        <dbReference type="PROSITE" id="PS50883"/>
    </source>
</evidence>
<proteinExistence type="predicted"/>
<dbReference type="InterPro" id="IPR000160">
    <property type="entry name" value="GGDEF_dom"/>
</dbReference>
<dbReference type="SUPFAM" id="SSF55781">
    <property type="entry name" value="GAF domain-like"/>
    <property type="match status" value="1"/>
</dbReference>
<reference evidence="2" key="1">
    <citation type="submission" date="2022-03" db="EMBL/GenBank/DDBJ databases">
        <title>Pseudomonas marianensis sp. nov., a marine bacterium isolated from deep-sea sediments of the Mariana Trench.</title>
        <authorList>
            <person name="Wei Y."/>
        </authorList>
    </citation>
    <scope>NUCLEOTIDE SEQUENCE</scope>
    <source>
        <strain evidence="2">PS1</strain>
    </source>
</reference>
<dbReference type="SUPFAM" id="SSF141868">
    <property type="entry name" value="EAL domain-like"/>
    <property type="match status" value="1"/>
</dbReference>
<dbReference type="Gene3D" id="3.20.20.450">
    <property type="entry name" value="EAL domain"/>
    <property type="match status" value="1"/>
</dbReference>
<dbReference type="SMART" id="SM00052">
    <property type="entry name" value="EAL"/>
    <property type="match status" value="1"/>
</dbReference>
<dbReference type="EMBL" id="JALGRD010000001">
    <property type="protein sequence ID" value="MCJ0972306.1"/>
    <property type="molecule type" value="Genomic_DNA"/>
</dbReference>
<protein>
    <submittedName>
        <fullName evidence="2">Sensor domain-containing phosphodiesterase</fullName>
    </submittedName>
</protein>
<dbReference type="InterPro" id="IPR029016">
    <property type="entry name" value="GAF-like_dom_sf"/>
</dbReference>
<dbReference type="Pfam" id="PF01590">
    <property type="entry name" value="GAF"/>
    <property type="match status" value="1"/>
</dbReference>
<dbReference type="RefSeq" id="WP_243604484.1">
    <property type="nucleotide sequence ID" value="NZ_JALGRD010000001.1"/>
</dbReference>
<dbReference type="InterPro" id="IPR035919">
    <property type="entry name" value="EAL_sf"/>
</dbReference>
<dbReference type="SMART" id="SM00267">
    <property type="entry name" value="GGDEF"/>
    <property type="match status" value="1"/>
</dbReference>
<dbReference type="InterPro" id="IPR001633">
    <property type="entry name" value="EAL_dom"/>
</dbReference>
<dbReference type="Gene3D" id="3.30.70.270">
    <property type="match status" value="1"/>
</dbReference>
<comment type="caution">
    <text evidence="2">The sequence shown here is derived from an EMBL/GenBank/DDBJ whole genome shotgun (WGS) entry which is preliminary data.</text>
</comment>
<dbReference type="Pfam" id="PF00990">
    <property type="entry name" value="GGDEF"/>
    <property type="match status" value="1"/>
</dbReference>
<evidence type="ECO:0000313" key="2">
    <source>
        <dbReference type="EMBL" id="MCJ0972306.1"/>
    </source>
</evidence>
<dbReference type="InterPro" id="IPR043128">
    <property type="entry name" value="Rev_trsase/Diguanyl_cyclase"/>
</dbReference>
<dbReference type="PANTHER" id="PTHR33121:SF19">
    <property type="entry name" value="CYCLIC DI-GMP PHOSPHODIESTERASE PA2567"/>
    <property type="match status" value="1"/>
</dbReference>